<dbReference type="Proteomes" id="UP001282284">
    <property type="component" value="Unassembled WGS sequence"/>
</dbReference>
<evidence type="ECO:0000313" key="2">
    <source>
        <dbReference type="Proteomes" id="UP001282284"/>
    </source>
</evidence>
<sequence>MSVKFEFDFESFEEMRTRIESIDSDIETELNQILKDEGKKTIEPSITALIPISAKRRGAHAKNSKWSTQDLGNLEITIKAKGGAANKPGSFGYLVFPNEGRGPRNHVAHHFMETGRDLALPNLVEVTQQKLIERIEEVL</sequence>
<evidence type="ECO:0008006" key="3">
    <source>
        <dbReference type="Google" id="ProtNLM"/>
    </source>
</evidence>
<dbReference type="RefSeq" id="WP_317942100.1">
    <property type="nucleotide sequence ID" value="NZ_JAUBDI010000002.1"/>
</dbReference>
<accession>A0ABU4G9F0</accession>
<organism evidence="1 2">
    <name type="scientific">Sporosarcina saromensis</name>
    <dbReference type="NCBI Taxonomy" id="359365"/>
    <lineage>
        <taxon>Bacteria</taxon>
        <taxon>Bacillati</taxon>
        <taxon>Bacillota</taxon>
        <taxon>Bacilli</taxon>
        <taxon>Bacillales</taxon>
        <taxon>Caryophanaceae</taxon>
        <taxon>Sporosarcina</taxon>
    </lineage>
</organism>
<proteinExistence type="predicted"/>
<evidence type="ECO:0000313" key="1">
    <source>
        <dbReference type="EMBL" id="MDW0112207.1"/>
    </source>
</evidence>
<comment type="caution">
    <text evidence="1">The sequence shown here is derived from an EMBL/GenBank/DDBJ whole genome shotgun (WGS) entry which is preliminary data.</text>
</comment>
<protein>
    <recommendedName>
        <fullName evidence="3">Bacteriophage HK97-gp10, tail-component</fullName>
    </recommendedName>
</protein>
<reference evidence="1 2" key="1">
    <citation type="submission" date="2023-06" db="EMBL/GenBank/DDBJ databases">
        <title>Sporosarcina sp. nov., isolated from Korean traditional fermented seafood 'Jeotgal'.</title>
        <authorList>
            <person name="Yang A.I."/>
            <person name="Shin N.-R."/>
        </authorList>
    </citation>
    <scope>NUCLEOTIDE SEQUENCE [LARGE SCALE GENOMIC DNA]</scope>
    <source>
        <strain evidence="1 2">KCTC13119</strain>
    </source>
</reference>
<dbReference type="EMBL" id="JAUBDI010000002">
    <property type="protein sequence ID" value="MDW0112207.1"/>
    <property type="molecule type" value="Genomic_DNA"/>
</dbReference>
<gene>
    <name evidence="1" type="ORF">QT711_03355</name>
</gene>
<keyword evidence="2" id="KW-1185">Reference proteome</keyword>
<name>A0ABU4G9F0_9BACL</name>